<dbReference type="SUPFAM" id="SSF53098">
    <property type="entry name" value="Ribonuclease H-like"/>
    <property type="match status" value="1"/>
</dbReference>
<evidence type="ECO:0000313" key="5">
    <source>
        <dbReference type="EMBL" id="MQS17932.1"/>
    </source>
</evidence>
<protein>
    <submittedName>
        <fullName evidence="5">3'-5' exonuclease</fullName>
    </submittedName>
</protein>
<gene>
    <name evidence="5" type="ORF">F7Q99_38525</name>
    <name evidence="6" type="ORF">F7Q99_38755</name>
</gene>
<dbReference type="GO" id="GO:0003676">
    <property type="term" value="F:nucleic acid binding"/>
    <property type="evidence" value="ECO:0007669"/>
    <property type="project" value="InterPro"/>
</dbReference>
<name>A0A6N7L255_9ACTN</name>
<evidence type="ECO:0000313" key="7">
    <source>
        <dbReference type="Proteomes" id="UP000450000"/>
    </source>
</evidence>
<dbReference type="Pfam" id="PF00929">
    <property type="entry name" value="RNase_T"/>
    <property type="match status" value="1"/>
</dbReference>
<dbReference type="Gene3D" id="3.30.420.10">
    <property type="entry name" value="Ribonuclease H-like superfamily/Ribonuclease H"/>
    <property type="match status" value="1"/>
</dbReference>
<dbReference type="InterPro" id="IPR036397">
    <property type="entry name" value="RNaseH_sf"/>
</dbReference>
<dbReference type="GO" id="GO:0008408">
    <property type="term" value="F:3'-5' exonuclease activity"/>
    <property type="evidence" value="ECO:0007669"/>
    <property type="project" value="TreeGrafter"/>
</dbReference>
<reference evidence="5 7" key="1">
    <citation type="submission" date="2019-09" db="EMBL/GenBank/DDBJ databases">
        <title>Genome Sequences of Streptomyces kaniharaensis ATCC 21070.</title>
        <authorList>
            <person name="Zhu W."/>
            <person name="De Crecy-Lagard V."/>
            <person name="Richards N.G."/>
        </authorList>
    </citation>
    <scope>NUCLEOTIDE SEQUENCE [LARGE SCALE GENOMIC DNA]</scope>
    <source>
        <strain evidence="5 7">SF-557</strain>
    </source>
</reference>
<keyword evidence="2" id="KW-0378">Hydrolase</keyword>
<feature type="domain" description="Exonuclease" evidence="4">
    <location>
        <begin position="22"/>
        <end position="206"/>
    </location>
</feature>
<keyword evidence="7" id="KW-1185">Reference proteome</keyword>
<proteinExistence type="predicted"/>
<dbReference type="SMART" id="SM00479">
    <property type="entry name" value="EXOIII"/>
    <property type="match status" value="1"/>
</dbReference>
<dbReference type="EMBL" id="WBOF01000008">
    <property type="protein sequence ID" value="MQS17975.1"/>
    <property type="molecule type" value="Genomic_DNA"/>
</dbReference>
<evidence type="ECO:0000256" key="3">
    <source>
        <dbReference type="ARBA" id="ARBA00022839"/>
    </source>
</evidence>
<organism evidence="5 7">
    <name type="scientific">Streptomyces kaniharaensis</name>
    <dbReference type="NCBI Taxonomy" id="212423"/>
    <lineage>
        <taxon>Bacteria</taxon>
        <taxon>Bacillati</taxon>
        <taxon>Actinomycetota</taxon>
        <taxon>Actinomycetes</taxon>
        <taxon>Kitasatosporales</taxon>
        <taxon>Streptomycetaceae</taxon>
        <taxon>Streptomyces</taxon>
    </lineage>
</organism>
<dbReference type="Proteomes" id="UP000450000">
    <property type="component" value="Unassembled WGS sequence"/>
</dbReference>
<dbReference type="InterPro" id="IPR012337">
    <property type="entry name" value="RNaseH-like_sf"/>
</dbReference>
<sequence>MERDREVAGLAAWAAALLDDPEVAVLDLETTGLGDTARIVEIGVVTTDRRVLLDRLVNPGIPMPAEATRHNGITDEMLTGRTDFDALMGDLTHALTRREVRGGGRVELYGRRVVGWNLVDFDRLVLRNELAGYYQRQGHADPRASADAWLSTMTWEDVMIPFSTWCGEPSHRGGYRWQKLNGPHRGAADCLAVLDRLADVAGRPAAVLPAQTSGDALTGAEEVAR</sequence>
<evidence type="ECO:0000256" key="2">
    <source>
        <dbReference type="ARBA" id="ARBA00022801"/>
    </source>
</evidence>
<dbReference type="CDD" id="cd06127">
    <property type="entry name" value="DEDDh"/>
    <property type="match status" value="1"/>
</dbReference>
<evidence type="ECO:0000259" key="4">
    <source>
        <dbReference type="SMART" id="SM00479"/>
    </source>
</evidence>
<dbReference type="PANTHER" id="PTHR30231:SF4">
    <property type="entry name" value="PROTEIN NEN2"/>
    <property type="match status" value="1"/>
</dbReference>
<keyword evidence="1" id="KW-0540">Nuclease</keyword>
<comment type="caution">
    <text evidence="5">The sequence shown here is derived from an EMBL/GenBank/DDBJ whole genome shotgun (WGS) entry which is preliminary data.</text>
</comment>
<accession>A0A6N7L255</accession>
<keyword evidence="3 5" id="KW-0269">Exonuclease</keyword>
<dbReference type="AlphaFoldDB" id="A0A6N7L255"/>
<evidence type="ECO:0000256" key="1">
    <source>
        <dbReference type="ARBA" id="ARBA00022722"/>
    </source>
</evidence>
<dbReference type="RefSeq" id="WP_153471808.1">
    <property type="nucleotide sequence ID" value="NZ_WBOF01000008.1"/>
</dbReference>
<dbReference type="EMBL" id="WBOF01000008">
    <property type="protein sequence ID" value="MQS17932.1"/>
    <property type="molecule type" value="Genomic_DNA"/>
</dbReference>
<dbReference type="PANTHER" id="PTHR30231">
    <property type="entry name" value="DNA POLYMERASE III SUBUNIT EPSILON"/>
    <property type="match status" value="1"/>
</dbReference>
<dbReference type="OrthoDB" id="9791657at2"/>
<dbReference type="InterPro" id="IPR013520">
    <property type="entry name" value="Ribonucl_H"/>
</dbReference>
<evidence type="ECO:0000313" key="6">
    <source>
        <dbReference type="EMBL" id="MQS17975.1"/>
    </source>
</evidence>